<dbReference type="EMBL" id="FNZQ01000004">
    <property type="protein sequence ID" value="SEL26166.1"/>
    <property type="molecule type" value="Genomic_DNA"/>
</dbReference>
<reference evidence="2 3" key="1">
    <citation type="submission" date="2016-10" db="EMBL/GenBank/DDBJ databases">
        <authorList>
            <person name="de Groot N.N."/>
        </authorList>
    </citation>
    <scope>NUCLEOTIDE SEQUENCE [LARGE SCALE GENOMIC DNA]</scope>
    <source>
        <strain evidence="2 3">DSM 14858</strain>
    </source>
</reference>
<dbReference type="Proteomes" id="UP000199283">
    <property type="component" value="Unassembled WGS sequence"/>
</dbReference>
<evidence type="ECO:0000313" key="2">
    <source>
        <dbReference type="EMBL" id="SEL26166.1"/>
    </source>
</evidence>
<keyword evidence="3" id="KW-1185">Reference proteome</keyword>
<dbReference type="STRING" id="188906.SAMN04488526_2287"/>
<feature type="region of interest" description="Disordered" evidence="1">
    <location>
        <begin position="1"/>
        <end position="26"/>
    </location>
</feature>
<accession>A0A1H7NRX9</accession>
<dbReference type="OrthoDB" id="7802477at2"/>
<gene>
    <name evidence="2" type="ORF">SAMN04488526_2287</name>
</gene>
<protein>
    <submittedName>
        <fullName evidence="2">Uncharacterized protein</fullName>
    </submittedName>
</protein>
<proteinExistence type="predicted"/>
<dbReference type="RefSeq" id="WP_092762884.1">
    <property type="nucleotide sequence ID" value="NZ_FNZQ01000004.1"/>
</dbReference>
<sequence length="103" mass="11122">MPFATRLRLQSAAPDPNEADLSGPPAELRHPARAYLRGVNAPRSLANALIYASVAAARGDRRVPALLDRIDHTLPKDGAKVWQPVADDVAGRATAFWLTQGDR</sequence>
<name>A0A1H7NRX9_9RHOB</name>
<organism evidence="2 3">
    <name type="scientific">Jannaschia helgolandensis</name>
    <dbReference type="NCBI Taxonomy" id="188906"/>
    <lineage>
        <taxon>Bacteria</taxon>
        <taxon>Pseudomonadati</taxon>
        <taxon>Pseudomonadota</taxon>
        <taxon>Alphaproteobacteria</taxon>
        <taxon>Rhodobacterales</taxon>
        <taxon>Roseobacteraceae</taxon>
        <taxon>Jannaschia</taxon>
    </lineage>
</organism>
<evidence type="ECO:0000256" key="1">
    <source>
        <dbReference type="SAM" id="MobiDB-lite"/>
    </source>
</evidence>
<dbReference type="AlphaFoldDB" id="A0A1H7NRX9"/>
<evidence type="ECO:0000313" key="3">
    <source>
        <dbReference type="Proteomes" id="UP000199283"/>
    </source>
</evidence>